<accession>A0A158PP15</accession>
<dbReference type="WBParaSite" id="ASIM_0001342401-mRNA-1">
    <property type="protein sequence ID" value="ASIM_0001342401-mRNA-1"/>
    <property type="gene ID" value="ASIM_0001342401"/>
</dbReference>
<evidence type="ECO:0000256" key="1">
    <source>
        <dbReference type="ARBA" id="ARBA00005823"/>
    </source>
</evidence>
<dbReference type="AlphaFoldDB" id="A0A158PP15"/>
<dbReference type="Pfam" id="PF00168">
    <property type="entry name" value="C2"/>
    <property type="match status" value="1"/>
</dbReference>
<evidence type="ECO:0000256" key="2">
    <source>
        <dbReference type="ARBA" id="ARBA00022483"/>
    </source>
</evidence>
<protein>
    <submittedName>
        <fullName evidence="4">C2 domain-containing protein</fullName>
    </submittedName>
</protein>
<dbReference type="Gene3D" id="2.60.40.150">
    <property type="entry name" value="C2 domain"/>
    <property type="match status" value="1"/>
</dbReference>
<dbReference type="SMART" id="SM00239">
    <property type="entry name" value="C2"/>
    <property type="match status" value="1"/>
</dbReference>
<dbReference type="SUPFAM" id="SSF49562">
    <property type="entry name" value="C2 domain (Calcium/lipid-binding domain, CaLB)"/>
    <property type="match status" value="1"/>
</dbReference>
<evidence type="ECO:0000259" key="3">
    <source>
        <dbReference type="PROSITE" id="PS50004"/>
    </source>
</evidence>
<dbReference type="InterPro" id="IPR000008">
    <property type="entry name" value="C2_dom"/>
</dbReference>
<reference evidence="4" key="1">
    <citation type="submission" date="2016-04" db="UniProtKB">
        <authorList>
            <consortium name="WormBaseParasite"/>
        </authorList>
    </citation>
    <scope>IDENTIFICATION</scope>
</reference>
<name>A0A158PP15_ANISI</name>
<comment type="similarity">
    <text evidence="1">Belongs to the unc-13 family.</text>
</comment>
<proteinExistence type="inferred from homology"/>
<sequence>LGGAADAILYHSFNFSNLPYVYRRIMILGVFLEWTHDKISLNERAVSYAITQLRTSSHIDIDKCFLASCRLSLAADHFIRKTLHSAHAIRFFPPIAHNSLMEFGRKIELAMSMRNLELWRHFPSHSPFESFGDELRQIIHDEVVIWIEEQYELDLPKSVRSISYSLSLLAEPYISFFPDKSKEQKSLRTMCRNLTLRALDEDNDTTYDERVLPSCVNFLAVHKALYEDFSRLQLRNTSTALMCVLKIALTVADDLLLYAKQMKAENHRFDSNKRMLAANSIDHICKFVQNNTSRLLGIDALLMSLPEAESYQANSTLHQILSNTVEQCKSVSIWIVTSLCEERSETIAKHCHSITQVGTKRRKNLCDYEMIRRIVQADEINSSTSVLMNALYLNSSSTKELIQQYYTQLADRSDSTSLQTSMPHIRIRIGYVPTTNQRVIIQIDVLGASNLPILDHLAKTCDAYCRIEVLPHIIFPLEQFQAQTTMIQKETHNPTWDEHFQLMVNEDCFYMNGSVLCLSVLEHEVLGYNDLVGQGFVQLSRIPRLISFSKKHRAAITRLPLLLPTKEQFIGPFQVLVERSAKDVTAKAMCDYERYLHDYHMLPPYADRSNTTRILRRRSTFKKLMMHAHIRRSATTILTSSS</sequence>
<dbReference type="InterPro" id="IPR035892">
    <property type="entry name" value="C2_domain_sf"/>
</dbReference>
<dbReference type="PANTHER" id="PTHR45999:SF4">
    <property type="entry name" value="UNC-13-4A, ISOFORM B"/>
    <property type="match status" value="1"/>
</dbReference>
<feature type="domain" description="C2" evidence="3">
    <location>
        <begin position="421"/>
        <end position="552"/>
    </location>
</feature>
<dbReference type="InterPro" id="IPR052095">
    <property type="entry name" value="UNC-13_domain"/>
</dbReference>
<keyword evidence="2" id="KW-0268">Exocytosis</keyword>
<dbReference type="GO" id="GO:0006887">
    <property type="term" value="P:exocytosis"/>
    <property type="evidence" value="ECO:0007669"/>
    <property type="project" value="UniProtKB-KW"/>
</dbReference>
<dbReference type="GO" id="GO:0099503">
    <property type="term" value="C:secretory vesicle"/>
    <property type="evidence" value="ECO:0007669"/>
    <property type="project" value="TreeGrafter"/>
</dbReference>
<dbReference type="PANTHER" id="PTHR45999">
    <property type="entry name" value="UNC-13-4A, ISOFORM B"/>
    <property type="match status" value="1"/>
</dbReference>
<organism evidence="4">
    <name type="scientific">Anisakis simplex</name>
    <name type="common">Herring worm</name>
    <dbReference type="NCBI Taxonomy" id="6269"/>
    <lineage>
        <taxon>Eukaryota</taxon>
        <taxon>Metazoa</taxon>
        <taxon>Ecdysozoa</taxon>
        <taxon>Nematoda</taxon>
        <taxon>Chromadorea</taxon>
        <taxon>Rhabditida</taxon>
        <taxon>Spirurina</taxon>
        <taxon>Ascaridomorpha</taxon>
        <taxon>Ascaridoidea</taxon>
        <taxon>Anisakidae</taxon>
        <taxon>Anisakis</taxon>
        <taxon>Anisakis simplex complex</taxon>
    </lineage>
</organism>
<dbReference type="PROSITE" id="PS50004">
    <property type="entry name" value="C2"/>
    <property type="match status" value="1"/>
</dbReference>
<evidence type="ECO:0000313" key="4">
    <source>
        <dbReference type="WBParaSite" id="ASIM_0001342401-mRNA-1"/>
    </source>
</evidence>